<evidence type="ECO:0000256" key="5">
    <source>
        <dbReference type="ARBA" id="ARBA00022989"/>
    </source>
</evidence>
<feature type="transmembrane region" description="Helical" evidence="7">
    <location>
        <begin position="327"/>
        <end position="349"/>
    </location>
</feature>
<dbReference type="PANTHER" id="PTHR30576">
    <property type="entry name" value="COLANIC BIOSYNTHESIS UDP-GLUCOSE LIPID CARRIER TRANSFERASE"/>
    <property type="match status" value="1"/>
</dbReference>
<dbReference type="PANTHER" id="PTHR30576:SF10">
    <property type="entry name" value="SLL5057 PROTEIN"/>
    <property type="match status" value="1"/>
</dbReference>
<dbReference type="InterPro" id="IPR003362">
    <property type="entry name" value="Bact_transf"/>
</dbReference>
<evidence type="ECO:0000256" key="6">
    <source>
        <dbReference type="ARBA" id="ARBA00023136"/>
    </source>
</evidence>
<dbReference type="RefSeq" id="WP_091763420.1">
    <property type="nucleotide sequence ID" value="NZ_FOHB01000018.1"/>
</dbReference>
<keyword evidence="4 7" id="KW-0812">Transmembrane</keyword>
<dbReference type="InterPro" id="IPR017475">
    <property type="entry name" value="EPS_sugar_tfrase"/>
</dbReference>
<sequence length="515" mass="56593">MTDFVRAGRRNAHGARLVGEAARDIVARLGDRASAPPRAAGEAGGLGSRRPWDVTYRRNAFLLDLVAGAAAAAAALAMWSNMRPTTHESQLLALIPVLWVGALAATHGYERRYLGTATEEYRAVFHSTFLVLALVAVISYVLKLELSRGFIMTVLPMLFVIGMTERHLLRRRLQSRRARGLDVQRTVVIGDARSIGPLIREIRRAPGQGMQVVAACVSGLMTDDDEATDVEGVPVFGYPEEAMSAVDLFDAEVVAVSADPDLCGHALRRLSWALEEREVDLIVAPGIFEVAGPRLSIRRAAGMPLLHVERPVMSGARRAVKKVVDRVLAVAAAVLAFPVLLVIAVAVRLDSPGPVLFRQTRVGAKGEHFQMLKFRTMCVDAEARLSDLLGVQDAGNTVLYKMRRDPRVTRVGRVLRRYSLDELPQLLNVLRGQMSLVGPRPPLPSEVEGYEPDAARRLRVQPGLTGLWQVSGRSDLSWEESLRLDLWYVDNWSLALDLQIIFRTARAVLRGTGAY</sequence>
<evidence type="ECO:0000313" key="9">
    <source>
        <dbReference type="EMBL" id="SES50112.1"/>
    </source>
</evidence>
<keyword evidence="6 7" id="KW-0472">Membrane</keyword>
<comment type="similarity">
    <text evidence="2">Belongs to the bacterial sugar transferase family.</text>
</comment>
<feature type="domain" description="Bacterial sugar transferase" evidence="8">
    <location>
        <begin position="321"/>
        <end position="509"/>
    </location>
</feature>
<dbReference type="OrthoDB" id="9808602at2"/>
<evidence type="ECO:0000256" key="1">
    <source>
        <dbReference type="ARBA" id="ARBA00004141"/>
    </source>
</evidence>
<name>A0A1H9XVA9_9MICO</name>
<feature type="transmembrane region" description="Helical" evidence="7">
    <location>
        <begin position="121"/>
        <end position="142"/>
    </location>
</feature>
<proteinExistence type="inferred from homology"/>
<keyword evidence="3 9" id="KW-0808">Transferase</keyword>
<evidence type="ECO:0000256" key="4">
    <source>
        <dbReference type="ARBA" id="ARBA00022692"/>
    </source>
</evidence>
<evidence type="ECO:0000259" key="8">
    <source>
        <dbReference type="Pfam" id="PF02397"/>
    </source>
</evidence>
<dbReference type="GO" id="GO:0016780">
    <property type="term" value="F:phosphotransferase activity, for other substituted phosphate groups"/>
    <property type="evidence" value="ECO:0007669"/>
    <property type="project" value="TreeGrafter"/>
</dbReference>
<protein>
    <submittedName>
        <fullName evidence="9">Undecaprenyl-phosphate galactose phosphotransferase, WbaP/exopolysaccharide biosynthesis polyprenyl glycosylphosphotransferase</fullName>
    </submittedName>
</protein>
<dbReference type="STRING" id="587636.SAMN05216199_0616"/>
<dbReference type="AlphaFoldDB" id="A0A1H9XVA9"/>
<reference evidence="10" key="1">
    <citation type="submission" date="2016-10" db="EMBL/GenBank/DDBJ databases">
        <authorList>
            <person name="Varghese N."/>
            <person name="Submissions S."/>
        </authorList>
    </citation>
    <scope>NUCLEOTIDE SEQUENCE [LARGE SCALE GENOMIC DNA]</scope>
    <source>
        <strain evidence="10">CGMCC 1.6963</strain>
    </source>
</reference>
<evidence type="ECO:0000256" key="2">
    <source>
        <dbReference type="ARBA" id="ARBA00006464"/>
    </source>
</evidence>
<dbReference type="NCBIfam" id="TIGR03025">
    <property type="entry name" value="EPS_sugtrans"/>
    <property type="match status" value="1"/>
</dbReference>
<evidence type="ECO:0000256" key="3">
    <source>
        <dbReference type="ARBA" id="ARBA00022679"/>
    </source>
</evidence>
<evidence type="ECO:0000256" key="7">
    <source>
        <dbReference type="SAM" id="Phobius"/>
    </source>
</evidence>
<comment type="subcellular location">
    <subcellularLocation>
        <location evidence="1">Membrane</location>
        <topology evidence="1">Multi-pass membrane protein</topology>
    </subcellularLocation>
</comment>
<dbReference type="EMBL" id="FOHB01000018">
    <property type="protein sequence ID" value="SES50112.1"/>
    <property type="molecule type" value="Genomic_DNA"/>
</dbReference>
<dbReference type="Pfam" id="PF02397">
    <property type="entry name" value="Bac_transf"/>
    <property type="match status" value="1"/>
</dbReference>
<organism evidence="9 10">
    <name type="scientific">Pedococcus cremeus</name>
    <dbReference type="NCBI Taxonomy" id="587636"/>
    <lineage>
        <taxon>Bacteria</taxon>
        <taxon>Bacillati</taxon>
        <taxon>Actinomycetota</taxon>
        <taxon>Actinomycetes</taxon>
        <taxon>Micrococcales</taxon>
        <taxon>Intrasporangiaceae</taxon>
        <taxon>Pedococcus</taxon>
    </lineage>
</organism>
<accession>A0A1H9XVA9</accession>
<feature type="transmembrane region" description="Helical" evidence="7">
    <location>
        <begin position="91"/>
        <end position="109"/>
    </location>
</feature>
<gene>
    <name evidence="9" type="ORF">SAMN05216199_0616</name>
</gene>
<dbReference type="Pfam" id="PF13727">
    <property type="entry name" value="CoA_binding_3"/>
    <property type="match status" value="1"/>
</dbReference>
<feature type="transmembrane region" description="Helical" evidence="7">
    <location>
        <begin position="148"/>
        <end position="169"/>
    </location>
</feature>
<feature type="transmembrane region" description="Helical" evidence="7">
    <location>
        <begin position="59"/>
        <end position="79"/>
    </location>
</feature>
<dbReference type="GO" id="GO:0016020">
    <property type="term" value="C:membrane"/>
    <property type="evidence" value="ECO:0007669"/>
    <property type="project" value="UniProtKB-SubCell"/>
</dbReference>
<evidence type="ECO:0000313" key="10">
    <source>
        <dbReference type="Proteomes" id="UP000199019"/>
    </source>
</evidence>
<keyword evidence="5 7" id="KW-1133">Transmembrane helix</keyword>
<dbReference type="Proteomes" id="UP000199019">
    <property type="component" value="Unassembled WGS sequence"/>
</dbReference>
<keyword evidence="10" id="KW-1185">Reference proteome</keyword>